<proteinExistence type="predicted"/>
<gene>
    <name evidence="2" type="ORF">Sradi_2554400</name>
</gene>
<comment type="caution">
    <text evidence="2">The sequence shown here is derived from an EMBL/GenBank/DDBJ whole genome shotgun (WGS) entry which is preliminary data.</text>
</comment>
<dbReference type="EMBL" id="JACGWJ010000010">
    <property type="protein sequence ID" value="KAL0393316.1"/>
    <property type="molecule type" value="Genomic_DNA"/>
</dbReference>
<name>A0AAW2SNL6_SESRA</name>
<feature type="compositionally biased region" description="Polar residues" evidence="1">
    <location>
        <begin position="14"/>
        <end position="23"/>
    </location>
</feature>
<reference evidence="2" key="2">
    <citation type="journal article" date="2024" name="Plant">
        <title>Genomic evolution and insights into agronomic trait innovations of Sesamum species.</title>
        <authorList>
            <person name="Miao H."/>
            <person name="Wang L."/>
            <person name="Qu L."/>
            <person name="Liu H."/>
            <person name="Sun Y."/>
            <person name="Le M."/>
            <person name="Wang Q."/>
            <person name="Wei S."/>
            <person name="Zheng Y."/>
            <person name="Lin W."/>
            <person name="Duan Y."/>
            <person name="Cao H."/>
            <person name="Xiong S."/>
            <person name="Wang X."/>
            <person name="Wei L."/>
            <person name="Li C."/>
            <person name="Ma Q."/>
            <person name="Ju M."/>
            <person name="Zhao R."/>
            <person name="Li G."/>
            <person name="Mu C."/>
            <person name="Tian Q."/>
            <person name="Mei H."/>
            <person name="Zhang T."/>
            <person name="Gao T."/>
            <person name="Zhang H."/>
        </authorList>
    </citation>
    <scope>NUCLEOTIDE SEQUENCE</scope>
    <source>
        <strain evidence="2">G02</strain>
    </source>
</reference>
<accession>A0AAW2SNL6</accession>
<dbReference type="AlphaFoldDB" id="A0AAW2SNL6"/>
<feature type="region of interest" description="Disordered" evidence="1">
    <location>
        <begin position="1"/>
        <end position="23"/>
    </location>
</feature>
<evidence type="ECO:0000313" key="2">
    <source>
        <dbReference type="EMBL" id="KAL0393316.1"/>
    </source>
</evidence>
<sequence>MFTAKKFDSRGVPNESSVSSGTYNEEAKKLSNLCDVEGWEDTDMDTFGNAAEQGHAMSEVHQQLRDNKEFGNLDDLYLDVLSLLCNVMTMRSG</sequence>
<reference evidence="2" key="1">
    <citation type="submission" date="2020-06" db="EMBL/GenBank/DDBJ databases">
        <authorList>
            <person name="Li T."/>
            <person name="Hu X."/>
            <person name="Zhang T."/>
            <person name="Song X."/>
            <person name="Zhang H."/>
            <person name="Dai N."/>
            <person name="Sheng W."/>
            <person name="Hou X."/>
            <person name="Wei L."/>
        </authorList>
    </citation>
    <scope>NUCLEOTIDE SEQUENCE</scope>
    <source>
        <strain evidence="2">G02</strain>
        <tissue evidence="2">Leaf</tissue>
    </source>
</reference>
<organism evidence="2">
    <name type="scientific">Sesamum radiatum</name>
    <name type="common">Black benniseed</name>
    <dbReference type="NCBI Taxonomy" id="300843"/>
    <lineage>
        <taxon>Eukaryota</taxon>
        <taxon>Viridiplantae</taxon>
        <taxon>Streptophyta</taxon>
        <taxon>Embryophyta</taxon>
        <taxon>Tracheophyta</taxon>
        <taxon>Spermatophyta</taxon>
        <taxon>Magnoliopsida</taxon>
        <taxon>eudicotyledons</taxon>
        <taxon>Gunneridae</taxon>
        <taxon>Pentapetalae</taxon>
        <taxon>asterids</taxon>
        <taxon>lamiids</taxon>
        <taxon>Lamiales</taxon>
        <taxon>Pedaliaceae</taxon>
        <taxon>Sesamum</taxon>
    </lineage>
</organism>
<evidence type="ECO:0000256" key="1">
    <source>
        <dbReference type="SAM" id="MobiDB-lite"/>
    </source>
</evidence>
<protein>
    <submittedName>
        <fullName evidence="2">Uncharacterized protein</fullName>
    </submittedName>
</protein>